<organism evidence="2 3">
    <name type="scientific">Halteria grandinella</name>
    <dbReference type="NCBI Taxonomy" id="5974"/>
    <lineage>
        <taxon>Eukaryota</taxon>
        <taxon>Sar</taxon>
        <taxon>Alveolata</taxon>
        <taxon>Ciliophora</taxon>
        <taxon>Intramacronucleata</taxon>
        <taxon>Spirotrichea</taxon>
        <taxon>Stichotrichia</taxon>
        <taxon>Sporadotrichida</taxon>
        <taxon>Halteriidae</taxon>
        <taxon>Halteria</taxon>
    </lineage>
</organism>
<dbReference type="Proteomes" id="UP000785679">
    <property type="component" value="Unassembled WGS sequence"/>
</dbReference>
<evidence type="ECO:0000256" key="1">
    <source>
        <dbReference type="SAM" id="Phobius"/>
    </source>
</evidence>
<evidence type="ECO:0000313" key="2">
    <source>
        <dbReference type="EMBL" id="TNV74988.1"/>
    </source>
</evidence>
<dbReference type="AlphaFoldDB" id="A0A8J8SYJ0"/>
<gene>
    <name evidence="2" type="ORF">FGO68_gene12247</name>
</gene>
<sequence>MEWKYQFLLHLYSYNLLHFIIIKYPYILNCTVYSTSYICIYNAFNSYPTPITLFQLLILLFENPKSLSLGELIYFEALHKILPYKCLLALILSKLSYSIIIPSLIIIAAFLEPPHKIASRVLLSSTKSKVSSQNFKFNASITQKFMFLFTLRSCIQFITIGDMSILTIFQQPLSQSYSLIMEFPHPKFRIFVSFFKYLDICNYRVEQSSNQSNVSPEEFLYLQFQQSTFPQLGIKYNNSFNNQYPKNVCKNNLAIFINIYKMISTAPIIFLPTQLRIIMNDIVFYGYRTNMYLFRSICLLFFFLYSLLSNLLHFCSINCSIL</sequence>
<feature type="transmembrane region" description="Helical" evidence="1">
    <location>
        <begin position="38"/>
        <end position="61"/>
    </location>
</feature>
<evidence type="ECO:0000313" key="3">
    <source>
        <dbReference type="Proteomes" id="UP000785679"/>
    </source>
</evidence>
<name>A0A8J8SYJ0_HALGN</name>
<feature type="transmembrane region" description="Helical" evidence="1">
    <location>
        <begin position="81"/>
        <end position="111"/>
    </location>
</feature>
<keyword evidence="1" id="KW-0812">Transmembrane</keyword>
<feature type="transmembrane region" description="Helical" evidence="1">
    <location>
        <begin position="253"/>
        <end position="271"/>
    </location>
</feature>
<protein>
    <submittedName>
        <fullName evidence="2">Uncharacterized protein</fullName>
    </submittedName>
</protein>
<proteinExistence type="predicted"/>
<feature type="transmembrane region" description="Helical" evidence="1">
    <location>
        <begin position="6"/>
        <end position="26"/>
    </location>
</feature>
<comment type="caution">
    <text evidence="2">The sequence shown here is derived from an EMBL/GenBank/DDBJ whole genome shotgun (WGS) entry which is preliminary data.</text>
</comment>
<keyword evidence="3" id="KW-1185">Reference proteome</keyword>
<feature type="transmembrane region" description="Helical" evidence="1">
    <location>
        <begin position="292"/>
        <end position="312"/>
    </location>
</feature>
<accession>A0A8J8SYJ0</accession>
<keyword evidence="1" id="KW-0472">Membrane</keyword>
<reference evidence="2" key="1">
    <citation type="submission" date="2019-06" db="EMBL/GenBank/DDBJ databases">
        <authorList>
            <person name="Zheng W."/>
        </authorList>
    </citation>
    <scope>NUCLEOTIDE SEQUENCE</scope>
    <source>
        <strain evidence="2">QDHG01</strain>
    </source>
</reference>
<keyword evidence="1" id="KW-1133">Transmembrane helix</keyword>
<dbReference type="EMBL" id="RRYP01016532">
    <property type="protein sequence ID" value="TNV74988.1"/>
    <property type="molecule type" value="Genomic_DNA"/>
</dbReference>